<protein>
    <submittedName>
        <fullName evidence="7">LysR substrate binding domain protein</fullName>
    </submittedName>
</protein>
<dbReference type="InterPro" id="IPR036388">
    <property type="entry name" value="WH-like_DNA-bd_sf"/>
</dbReference>
<dbReference type="AlphaFoldDB" id="D4E8V9"/>
<evidence type="ECO:0000259" key="6">
    <source>
        <dbReference type="PROSITE" id="PS50931"/>
    </source>
</evidence>
<dbReference type="FunFam" id="1.10.10.10:FF:000001">
    <property type="entry name" value="LysR family transcriptional regulator"/>
    <property type="match status" value="1"/>
</dbReference>
<dbReference type="Pfam" id="PF00126">
    <property type="entry name" value="HTH_1"/>
    <property type="match status" value="1"/>
</dbReference>
<dbReference type="PANTHER" id="PTHR30537">
    <property type="entry name" value="HTH-TYPE TRANSCRIPTIONAL REGULATOR"/>
    <property type="match status" value="1"/>
</dbReference>
<dbReference type="GO" id="GO:0003700">
    <property type="term" value="F:DNA-binding transcription factor activity"/>
    <property type="evidence" value="ECO:0007669"/>
    <property type="project" value="InterPro"/>
</dbReference>
<evidence type="ECO:0000256" key="1">
    <source>
        <dbReference type="ARBA" id="ARBA00009437"/>
    </source>
</evidence>
<gene>
    <name evidence="7" type="ORF">HMPREF0758_4609</name>
</gene>
<evidence type="ECO:0000313" key="8">
    <source>
        <dbReference type="Proteomes" id="UP000005723"/>
    </source>
</evidence>
<dbReference type="InterPro" id="IPR058163">
    <property type="entry name" value="LysR-type_TF_proteobact-type"/>
</dbReference>
<accession>D4E8V9</accession>
<dbReference type="GO" id="GO:0003677">
    <property type="term" value="F:DNA binding"/>
    <property type="evidence" value="ECO:0007669"/>
    <property type="project" value="UniProtKB-KW"/>
</dbReference>
<dbReference type="SUPFAM" id="SSF46785">
    <property type="entry name" value="Winged helix' DNA-binding domain"/>
    <property type="match status" value="1"/>
</dbReference>
<keyword evidence="4" id="KW-0238">DNA-binding</keyword>
<feature type="domain" description="HTH lysR-type" evidence="6">
    <location>
        <begin position="7"/>
        <end position="64"/>
    </location>
</feature>
<dbReference type="InterPro" id="IPR036390">
    <property type="entry name" value="WH_DNA-bd_sf"/>
</dbReference>
<proteinExistence type="inferred from homology"/>
<comment type="caution">
    <text evidence="7">The sequence shown here is derived from an EMBL/GenBank/DDBJ whole genome shotgun (WGS) entry which is preliminary data.</text>
</comment>
<dbReference type="Proteomes" id="UP000005723">
    <property type="component" value="Unassembled WGS sequence"/>
</dbReference>
<evidence type="ECO:0000256" key="4">
    <source>
        <dbReference type="ARBA" id="ARBA00023125"/>
    </source>
</evidence>
<dbReference type="Gene3D" id="1.10.10.10">
    <property type="entry name" value="Winged helix-like DNA-binding domain superfamily/Winged helix DNA-binding domain"/>
    <property type="match status" value="1"/>
</dbReference>
<dbReference type="RefSeq" id="WP_004965354.1">
    <property type="nucleotide sequence ID" value="NZ_GG753567.1"/>
</dbReference>
<dbReference type="PANTHER" id="PTHR30537:SF5">
    <property type="entry name" value="HTH-TYPE TRANSCRIPTIONAL ACTIVATOR TTDR-RELATED"/>
    <property type="match status" value="1"/>
</dbReference>
<dbReference type="Gene3D" id="3.40.190.290">
    <property type="match status" value="1"/>
</dbReference>
<dbReference type="Pfam" id="PF03466">
    <property type="entry name" value="LysR_substrate"/>
    <property type="match status" value="1"/>
</dbReference>
<dbReference type="InterPro" id="IPR005119">
    <property type="entry name" value="LysR_subst-bd"/>
</dbReference>
<evidence type="ECO:0000256" key="2">
    <source>
        <dbReference type="ARBA" id="ARBA00022491"/>
    </source>
</evidence>
<dbReference type="InterPro" id="IPR000847">
    <property type="entry name" value="LysR_HTH_N"/>
</dbReference>
<dbReference type="EMBL" id="ADBY01000058">
    <property type="protein sequence ID" value="EFE93725.1"/>
    <property type="molecule type" value="Genomic_DNA"/>
</dbReference>
<dbReference type="STRING" id="667129.HMPREF0758_4609"/>
<keyword evidence="8" id="KW-1185">Reference proteome</keyword>
<name>D4E8V9_SEROD</name>
<evidence type="ECO:0000256" key="3">
    <source>
        <dbReference type="ARBA" id="ARBA00023015"/>
    </source>
</evidence>
<dbReference type="OrthoDB" id="8885940at2"/>
<comment type="similarity">
    <text evidence="1">Belongs to the LysR transcriptional regulatory family.</text>
</comment>
<dbReference type="CDD" id="cd08422">
    <property type="entry name" value="PBP2_CrgA_like"/>
    <property type="match status" value="1"/>
</dbReference>
<keyword evidence="5" id="KW-0804">Transcription</keyword>
<dbReference type="HOGENOM" id="CLU_039613_16_2_6"/>
<sequence length="311" mass="35122">MEDLQQITIRTMRLFVAIVELGNFSEVARREGIAASSVSRVVQQLESALQTQLLYRNTRAVVPTEAGRLFARYARSMLDQMNEAQWELQQQEHEPSGLVRLNAPVVFGQRHIAPWLAELGERFPQLNIELMQTDEFIDPHRDATDLLFRIGVLNSSTLHARVFATPQYHLAASPAYLAHAPALTQPADLYQHNCLVYRGFTGPQRWFFLDSDQRWQPHTFSGSLTSNNAETLVSAALNGMGMVVFPDWLIGDALKNGTLVPVLPQFAVSTTLEPQAIAAIYPNARRPPLKVRAVIDFFVEKYGSPAYWQYR</sequence>
<reference evidence="7 8" key="1">
    <citation type="submission" date="2010-01" db="EMBL/GenBank/DDBJ databases">
        <authorList>
            <person name="Muzny D."/>
            <person name="Qin X."/>
            <person name="Deng J."/>
            <person name="Jiang H."/>
            <person name="Liu Y."/>
            <person name="Qu J."/>
            <person name="Song X.-Z."/>
            <person name="Zhang L."/>
            <person name="Thornton R."/>
            <person name="Coyle M."/>
            <person name="Francisco L."/>
            <person name="Jackson L."/>
            <person name="Javaid M."/>
            <person name="Korchina V."/>
            <person name="Kovar C."/>
            <person name="Mata R."/>
            <person name="Mathew T."/>
            <person name="Ngo R."/>
            <person name="Nguyen L."/>
            <person name="Nguyen N."/>
            <person name="Okwuonu G."/>
            <person name="Ongeri F."/>
            <person name="Pham C."/>
            <person name="Simmons D."/>
            <person name="Wilczek-Boney K."/>
            <person name="Hale W."/>
            <person name="Jakkamsetti A."/>
            <person name="Pham P."/>
            <person name="Ruth R."/>
            <person name="San Lucas F."/>
            <person name="Warren J."/>
            <person name="Zhang J."/>
            <person name="Zhao Z."/>
            <person name="Zhou C."/>
            <person name="Zhu D."/>
            <person name="Lee S."/>
            <person name="Bess C."/>
            <person name="Blankenburg K."/>
            <person name="Forbes L."/>
            <person name="Fu Q."/>
            <person name="Gubbala S."/>
            <person name="Hirani K."/>
            <person name="Jayaseelan J.C."/>
            <person name="Lara F."/>
            <person name="Munidasa M."/>
            <person name="Palculict T."/>
            <person name="Patil S."/>
            <person name="Pu L.-L."/>
            <person name="Saada N."/>
            <person name="Tang L."/>
            <person name="Weissenberger G."/>
            <person name="Zhu Y."/>
            <person name="Hemphill L."/>
            <person name="Shang Y."/>
            <person name="Youmans B."/>
            <person name="Ayvaz T."/>
            <person name="Ross M."/>
            <person name="Santibanez J."/>
            <person name="Aqrawi P."/>
            <person name="Gross S."/>
            <person name="Joshi V."/>
            <person name="Fowler G."/>
            <person name="Nazareth L."/>
            <person name="Reid J."/>
            <person name="Worley K."/>
            <person name="Petrosino J."/>
            <person name="Highlander S."/>
            <person name="Gibbs R."/>
        </authorList>
    </citation>
    <scope>NUCLEOTIDE SEQUENCE [LARGE SCALE GENOMIC DNA]</scope>
    <source>
        <strain evidence="7 8">DSM 4582</strain>
    </source>
</reference>
<organism evidence="7 8">
    <name type="scientific">Serratia odorifera DSM 4582</name>
    <dbReference type="NCBI Taxonomy" id="667129"/>
    <lineage>
        <taxon>Bacteria</taxon>
        <taxon>Pseudomonadati</taxon>
        <taxon>Pseudomonadota</taxon>
        <taxon>Gammaproteobacteria</taxon>
        <taxon>Enterobacterales</taxon>
        <taxon>Yersiniaceae</taxon>
        <taxon>Serratia</taxon>
    </lineage>
</organism>
<dbReference type="SUPFAM" id="SSF53850">
    <property type="entry name" value="Periplasmic binding protein-like II"/>
    <property type="match status" value="1"/>
</dbReference>
<evidence type="ECO:0000313" key="7">
    <source>
        <dbReference type="EMBL" id="EFE93725.1"/>
    </source>
</evidence>
<keyword evidence="3" id="KW-0805">Transcription regulation</keyword>
<keyword evidence="2" id="KW-0678">Repressor</keyword>
<evidence type="ECO:0000256" key="5">
    <source>
        <dbReference type="ARBA" id="ARBA00023163"/>
    </source>
</evidence>
<dbReference type="PROSITE" id="PS50931">
    <property type="entry name" value="HTH_LYSR"/>
    <property type="match status" value="1"/>
</dbReference>